<evidence type="ECO:0000256" key="5">
    <source>
        <dbReference type="PROSITE-ProRule" id="PRU00282"/>
    </source>
</evidence>
<sequence>MFASISSQVQCLASRRPSAYNHSIYSRRGCNKGTPNLARRTMTLMHTAREIIGTNGPSGLWRGTAATLLRNVPGVAIYFTGLNQLRGFMATSPYFASVQSRPTNQHASVLPKLTGTGNLLAGATARTTVGFILNPFAVIKARFEATLQSNLYAYESLSTAFLSLARAGPSELFRGFVPSALRDAPYAGLFIVFYEGIKHEAS</sequence>
<comment type="caution">
    <text evidence="7">The sequence shown here is derived from an EMBL/GenBank/DDBJ whole genome shotgun (WGS) entry which is preliminary data.</text>
</comment>
<dbReference type="PROSITE" id="PS50920">
    <property type="entry name" value="SOLCAR"/>
    <property type="match status" value="2"/>
</dbReference>
<accession>A0AAD5YD98</accession>
<reference evidence="7" key="1">
    <citation type="submission" date="2022-07" db="EMBL/GenBank/DDBJ databases">
        <title>Genome Sequence of Physisporinus lineatus.</title>
        <authorList>
            <person name="Buettner E."/>
        </authorList>
    </citation>
    <scope>NUCLEOTIDE SEQUENCE</scope>
    <source>
        <strain evidence="7">VT162</strain>
    </source>
</reference>
<dbReference type="SUPFAM" id="SSF103506">
    <property type="entry name" value="Mitochondrial carrier"/>
    <property type="match status" value="1"/>
</dbReference>
<evidence type="ECO:0000313" key="8">
    <source>
        <dbReference type="Proteomes" id="UP001212997"/>
    </source>
</evidence>
<evidence type="ECO:0000256" key="6">
    <source>
        <dbReference type="RuleBase" id="RU000488"/>
    </source>
</evidence>
<dbReference type="EMBL" id="JANAWD010000281">
    <property type="protein sequence ID" value="KAJ3482260.1"/>
    <property type="molecule type" value="Genomic_DNA"/>
</dbReference>
<dbReference type="InterPro" id="IPR023395">
    <property type="entry name" value="MCP_dom_sf"/>
</dbReference>
<gene>
    <name evidence="7" type="ORF">NLI96_g7086</name>
</gene>
<dbReference type="GO" id="GO:0015187">
    <property type="term" value="F:glycine transmembrane transporter activity"/>
    <property type="evidence" value="ECO:0007669"/>
    <property type="project" value="TreeGrafter"/>
</dbReference>
<dbReference type="AlphaFoldDB" id="A0AAD5YD98"/>
<name>A0AAD5YD98_9APHY</name>
<evidence type="ECO:0000256" key="2">
    <source>
        <dbReference type="ARBA" id="ARBA00022692"/>
    </source>
</evidence>
<evidence type="ECO:0000256" key="4">
    <source>
        <dbReference type="ARBA" id="ARBA00023136"/>
    </source>
</evidence>
<feature type="repeat" description="Solcar" evidence="5">
    <location>
        <begin position="113"/>
        <end position="200"/>
    </location>
</feature>
<dbReference type="PANTHER" id="PTHR46181:SF3">
    <property type="entry name" value="MITOCHONDRIAL GLYCINE TRANSPORTER"/>
    <property type="match status" value="1"/>
</dbReference>
<evidence type="ECO:0000313" key="7">
    <source>
        <dbReference type="EMBL" id="KAJ3482260.1"/>
    </source>
</evidence>
<dbReference type="GO" id="GO:0016020">
    <property type="term" value="C:membrane"/>
    <property type="evidence" value="ECO:0007669"/>
    <property type="project" value="UniProtKB-SubCell"/>
</dbReference>
<feature type="repeat" description="Solcar" evidence="5">
    <location>
        <begin position="1"/>
        <end position="88"/>
    </location>
</feature>
<evidence type="ECO:0000256" key="1">
    <source>
        <dbReference type="ARBA" id="ARBA00004141"/>
    </source>
</evidence>
<dbReference type="GO" id="GO:0005739">
    <property type="term" value="C:mitochondrion"/>
    <property type="evidence" value="ECO:0007669"/>
    <property type="project" value="TreeGrafter"/>
</dbReference>
<dbReference type="Gene3D" id="1.50.40.10">
    <property type="entry name" value="Mitochondrial carrier domain"/>
    <property type="match status" value="1"/>
</dbReference>
<comment type="subcellular location">
    <subcellularLocation>
        <location evidence="1">Membrane</location>
        <topology evidence="1">Multi-pass membrane protein</topology>
    </subcellularLocation>
</comment>
<protein>
    <submittedName>
        <fullName evidence="7">Uncharacterized protein</fullName>
    </submittedName>
</protein>
<keyword evidence="3" id="KW-1133">Transmembrane helix</keyword>
<dbReference type="InterPro" id="IPR018108">
    <property type="entry name" value="MCP_transmembrane"/>
</dbReference>
<organism evidence="7 8">
    <name type="scientific">Meripilus lineatus</name>
    <dbReference type="NCBI Taxonomy" id="2056292"/>
    <lineage>
        <taxon>Eukaryota</taxon>
        <taxon>Fungi</taxon>
        <taxon>Dikarya</taxon>
        <taxon>Basidiomycota</taxon>
        <taxon>Agaricomycotina</taxon>
        <taxon>Agaricomycetes</taxon>
        <taxon>Polyporales</taxon>
        <taxon>Meripilaceae</taxon>
        <taxon>Meripilus</taxon>
    </lineage>
</organism>
<keyword evidence="6" id="KW-0813">Transport</keyword>
<dbReference type="Pfam" id="PF00153">
    <property type="entry name" value="Mito_carr"/>
    <property type="match status" value="2"/>
</dbReference>
<comment type="similarity">
    <text evidence="6">Belongs to the mitochondrial carrier (TC 2.A.29) family.</text>
</comment>
<dbReference type="GO" id="GO:1904983">
    <property type="term" value="P:glycine import into mitochondrion"/>
    <property type="evidence" value="ECO:0007669"/>
    <property type="project" value="TreeGrafter"/>
</dbReference>
<dbReference type="PANTHER" id="PTHR46181">
    <property type="entry name" value="MITOCHONDRIAL GLYCINE TRANSPORTER"/>
    <property type="match status" value="1"/>
</dbReference>
<keyword evidence="8" id="KW-1185">Reference proteome</keyword>
<evidence type="ECO:0000256" key="3">
    <source>
        <dbReference type="ARBA" id="ARBA00022989"/>
    </source>
</evidence>
<dbReference type="Proteomes" id="UP001212997">
    <property type="component" value="Unassembled WGS sequence"/>
</dbReference>
<keyword evidence="4 5" id="KW-0472">Membrane</keyword>
<keyword evidence="2 5" id="KW-0812">Transmembrane</keyword>
<proteinExistence type="inferred from homology"/>